<dbReference type="GO" id="GO:0016787">
    <property type="term" value="F:hydrolase activity"/>
    <property type="evidence" value="ECO:0007669"/>
    <property type="project" value="UniProtKB-KW"/>
</dbReference>
<dbReference type="SUPFAM" id="SSF56784">
    <property type="entry name" value="HAD-like"/>
    <property type="match status" value="1"/>
</dbReference>
<organism evidence="1 2">
    <name type="scientific">Nostoc edaphicum CCNP1411</name>
    <dbReference type="NCBI Taxonomy" id="1472755"/>
    <lineage>
        <taxon>Bacteria</taxon>
        <taxon>Bacillati</taxon>
        <taxon>Cyanobacteriota</taxon>
        <taxon>Cyanophyceae</taxon>
        <taxon>Nostocales</taxon>
        <taxon>Nostocaceae</taxon>
        <taxon>Nostoc</taxon>
    </lineage>
</organism>
<protein>
    <submittedName>
        <fullName evidence="1">HAD hydrolase-like protein</fullName>
    </submittedName>
</protein>
<sequence>MLKVAQVDDLLEQVMTSTLVQASKPAPDIVEAAFSKEQLNSEKVVMLRDSHYEIELARKAGVDVIA</sequence>
<name>A0A7D7L857_9NOSO</name>
<dbReference type="RefSeq" id="WP_181927166.1">
    <property type="nucleotide sequence ID" value="NZ_CP054695.1"/>
</dbReference>
<keyword evidence="2" id="KW-1185">Reference proteome</keyword>
<reference evidence="2" key="1">
    <citation type="submission" date="2020-06" db="EMBL/GenBank/DDBJ databases">
        <title>Nostoc edaphicum CCNP1411 genome.</title>
        <authorList>
            <person name="Fidor A."/>
            <person name="Grabski M."/>
            <person name="Gawor J."/>
            <person name="Gromadka R."/>
            <person name="Wegrzyn G."/>
            <person name="Mazur-Marzec H."/>
        </authorList>
    </citation>
    <scope>NUCLEOTIDE SEQUENCE [LARGE SCALE GENOMIC DNA]</scope>
    <source>
        <strain evidence="2">CCNP1411</strain>
        <plasmid evidence="2">pne_3</plasmid>
    </source>
</reference>
<proteinExistence type="predicted"/>
<keyword evidence="1" id="KW-0378">Hydrolase</keyword>
<dbReference type="Proteomes" id="UP000514713">
    <property type="component" value="Plasmid pNe_3"/>
</dbReference>
<gene>
    <name evidence="1" type="ORF">HUN01_01155</name>
</gene>
<evidence type="ECO:0000313" key="2">
    <source>
        <dbReference type="Proteomes" id="UP000514713"/>
    </source>
</evidence>
<dbReference type="EMBL" id="CP054695">
    <property type="protein sequence ID" value="QMS86256.1"/>
    <property type="molecule type" value="Genomic_DNA"/>
</dbReference>
<dbReference type="InterPro" id="IPR041492">
    <property type="entry name" value="HAD_2"/>
</dbReference>
<dbReference type="Pfam" id="PF13419">
    <property type="entry name" value="HAD_2"/>
    <property type="match status" value="1"/>
</dbReference>
<dbReference type="InterPro" id="IPR023214">
    <property type="entry name" value="HAD_sf"/>
</dbReference>
<evidence type="ECO:0000313" key="1">
    <source>
        <dbReference type="EMBL" id="QMS86256.1"/>
    </source>
</evidence>
<dbReference type="KEGG" id="ned:HUN01_01155"/>
<dbReference type="Gene3D" id="3.40.50.1000">
    <property type="entry name" value="HAD superfamily/HAD-like"/>
    <property type="match status" value="1"/>
</dbReference>
<keyword evidence="1" id="KW-0614">Plasmid</keyword>
<dbReference type="AlphaFoldDB" id="A0A7D7L857"/>
<geneLocation type="plasmid" evidence="2">
    <name>pne_3</name>
</geneLocation>
<dbReference type="InterPro" id="IPR036412">
    <property type="entry name" value="HAD-like_sf"/>
</dbReference>
<accession>A0A7D7L857</accession>